<evidence type="ECO:0000256" key="2">
    <source>
        <dbReference type="ARBA" id="ARBA00022723"/>
    </source>
</evidence>
<dbReference type="Proteomes" id="UP000318582">
    <property type="component" value="Unassembled WGS sequence"/>
</dbReference>
<dbReference type="InterPro" id="IPR013083">
    <property type="entry name" value="Znf_RING/FYVE/PHD"/>
</dbReference>
<keyword evidence="13" id="KW-1185">Reference proteome</keyword>
<proteinExistence type="predicted"/>
<feature type="domain" description="PHD-type" evidence="11">
    <location>
        <begin position="675"/>
        <end position="725"/>
    </location>
</feature>
<accession>A0A507E0K9</accession>
<dbReference type="Pfam" id="PF08624">
    <property type="entry name" value="CRC_subunit"/>
    <property type="match status" value="1"/>
</dbReference>
<feature type="region of interest" description="Disordered" evidence="10">
    <location>
        <begin position="1"/>
        <end position="186"/>
    </location>
</feature>
<dbReference type="PANTHER" id="PTHR45888:SF4">
    <property type="entry name" value="PHD FINGER PROTEIN 10"/>
    <property type="match status" value="1"/>
</dbReference>
<gene>
    <name evidence="12" type="ORF">PhCBS80983_g03956</name>
</gene>
<evidence type="ECO:0000256" key="5">
    <source>
        <dbReference type="ARBA" id="ARBA00022833"/>
    </source>
</evidence>
<dbReference type="AlphaFoldDB" id="A0A507E0K9"/>
<dbReference type="InterPro" id="IPR011011">
    <property type="entry name" value="Znf_FYVE_PHD"/>
</dbReference>
<name>A0A507E0K9_9FUNG</name>
<dbReference type="InterPro" id="IPR001965">
    <property type="entry name" value="Znf_PHD"/>
</dbReference>
<dbReference type="InterPro" id="IPR019787">
    <property type="entry name" value="Znf_PHD-finger"/>
</dbReference>
<keyword evidence="7" id="KW-0804">Transcription</keyword>
<comment type="caution">
    <text evidence="12">The sequence shown here is derived from an EMBL/GenBank/DDBJ whole genome shotgun (WGS) entry which is preliminary data.</text>
</comment>
<dbReference type="InterPro" id="IPR013933">
    <property type="entry name" value="CRC_Rsc7/Swp82"/>
</dbReference>
<dbReference type="Pfam" id="PF00628">
    <property type="entry name" value="PHD"/>
    <property type="match status" value="1"/>
</dbReference>
<evidence type="ECO:0000256" key="4">
    <source>
        <dbReference type="ARBA" id="ARBA00022771"/>
    </source>
</evidence>
<feature type="compositionally biased region" description="Polar residues" evidence="10">
    <location>
        <begin position="20"/>
        <end position="54"/>
    </location>
</feature>
<feature type="domain" description="PHD-type" evidence="11">
    <location>
        <begin position="772"/>
        <end position="832"/>
    </location>
</feature>
<evidence type="ECO:0000256" key="9">
    <source>
        <dbReference type="PROSITE-ProRule" id="PRU00146"/>
    </source>
</evidence>
<dbReference type="PANTHER" id="PTHR45888">
    <property type="entry name" value="HL01030P-RELATED"/>
    <property type="match status" value="1"/>
</dbReference>
<keyword evidence="8" id="KW-0539">Nucleus</keyword>
<dbReference type="Gene3D" id="3.30.40.10">
    <property type="entry name" value="Zinc/RING finger domain, C3HC4 (zinc finger)"/>
    <property type="match status" value="2"/>
</dbReference>
<dbReference type="SUPFAM" id="SSF57903">
    <property type="entry name" value="FYVE/PHD zinc finger"/>
    <property type="match status" value="2"/>
</dbReference>
<feature type="compositionally biased region" description="Acidic residues" evidence="10">
    <location>
        <begin position="104"/>
        <end position="130"/>
    </location>
</feature>
<evidence type="ECO:0000256" key="10">
    <source>
        <dbReference type="SAM" id="MobiDB-lite"/>
    </source>
</evidence>
<organism evidence="12 13">
    <name type="scientific">Powellomyces hirtus</name>
    <dbReference type="NCBI Taxonomy" id="109895"/>
    <lineage>
        <taxon>Eukaryota</taxon>
        <taxon>Fungi</taxon>
        <taxon>Fungi incertae sedis</taxon>
        <taxon>Chytridiomycota</taxon>
        <taxon>Chytridiomycota incertae sedis</taxon>
        <taxon>Chytridiomycetes</taxon>
        <taxon>Spizellomycetales</taxon>
        <taxon>Powellomycetaceae</taxon>
        <taxon>Powellomyces</taxon>
    </lineage>
</organism>
<evidence type="ECO:0000256" key="7">
    <source>
        <dbReference type="ARBA" id="ARBA00023163"/>
    </source>
</evidence>
<keyword evidence="5" id="KW-0862">Zinc</keyword>
<dbReference type="STRING" id="109895.A0A507E0K9"/>
<dbReference type="SMART" id="SM00249">
    <property type="entry name" value="PHD"/>
    <property type="match status" value="3"/>
</dbReference>
<evidence type="ECO:0000313" key="12">
    <source>
        <dbReference type="EMBL" id="TPX57242.1"/>
    </source>
</evidence>
<evidence type="ECO:0000313" key="13">
    <source>
        <dbReference type="Proteomes" id="UP000318582"/>
    </source>
</evidence>
<evidence type="ECO:0000256" key="8">
    <source>
        <dbReference type="ARBA" id="ARBA00023242"/>
    </source>
</evidence>
<sequence length="886" mass="97427">MENPSTAPVTSVAPHLPPSHNGTATSVSSPETTGVTNGIDTNQQSGSAPSTPSTRGRKRKTHTLTNGDDHSAPGSDTESIGTPTKRGRRKLTATAKETGRNLDDAADADDDSMLDVGDEMDDDNDNDSTIDETKENQMIDVRASDKKSQIEHKRVSALSQPVSTPAPRGRGRPPASAKPEPKDVYGVKNVDDEDFETEWDEKGELKISKDGDLLGGREYKMKTFTLPRHPTRRYMLTVDIAKTLAYRDTYIFFLKNPHITRVQGDEADKEYLVETGLLPGQLRRRPVSVATARSIFRSFGHKVVKRGKLVRDDYWVGDQEEPPEEPDRDLDFEDDMLNTGRNKGDSKLSQLSTRESALKRNIRGMTQEEREIHFPFTTGPRVPITASLTGDDVLYKRAASAADFNRRLMMNRPRTFLDGHTNIEQIPSLTQPQSIAIQLKKGTWQSPVAVENSVISSPTSNGDAPDFPADPNDVWIHIPTLSVEELYPVAIMPGQYQGMYPIYRSRFSVTENTENPVISAADQSREEQPTFVPPPKPLPAVAAVDYTPAPARAQPVNGTLDSTGTIVMSSRIKHMEHACGEITRSGLGCKRPVYNAGEKCLYHVKPVGPPAINPAACIHCHSITPPGSTTKSAPGAATLLTCAGCKTNHHPQCIDFDDAVLICKAQTYPWHCSECKTCVKCERAGDDSRLLFCDTCDRGYHTFCLDPPLDDAPEGTWLCPLCANCTSCQTMTAASWSHAVIPPNKGQTGVTSAFGTYLCTYCPSCYKHYQNKSFCPVCMCVYREDEDSAMVCCDACDRWIHVDCDPDLTHAQYEKLVEEPDSKYTCLLCSSDKLDRVLGHLNTGVPVKQKRRIVAFEGKKLVAPPIGRGLGVALEDHKDSRANSPT</sequence>
<keyword evidence="4 9" id="KW-0863">Zinc-finger</keyword>
<dbReference type="GO" id="GO:0005634">
    <property type="term" value="C:nucleus"/>
    <property type="evidence" value="ECO:0007669"/>
    <property type="project" value="UniProtKB-SubCell"/>
</dbReference>
<keyword evidence="2" id="KW-0479">Metal-binding</keyword>
<feature type="compositionally biased region" description="Low complexity" evidence="10">
    <location>
        <begin position="165"/>
        <end position="175"/>
    </location>
</feature>
<dbReference type="GO" id="GO:0008270">
    <property type="term" value="F:zinc ion binding"/>
    <property type="evidence" value="ECO:0007669"/>
    <property type="project" value="UniProtKB-KW"/>
</dbReference>
<evidence type="ECO:0000256" key="1">
    <source>
        <dbReference type="ARBA" id="ARBA00004123"/>
    </source>
</evidence>
<keyword evidence="3" id="KW-0677">Repeat</keyword>
<keyword evidence="6" id="KW-0805">Transcription regulation</keyword>
<evidence type="ECO:0000256" key="6">
    <source>
        <dbReference type="ARBA" id="ARBA00023015"/>
    </source>
</evidence>
<feature type="compositionally biased region" description="Basic and acidic residues" evidence="10">
    <location>
        <begin position="131"/>
        <end position="154"/>
    </location>
</feature>
<dbReference type="EMBL" id="QEAQ01000055">
    <property type="protein sequence ID" value="TPX57242.1"/>
    <property type="molecule type" value="Genomic_DNA"/>
</dbReference>
<reference evidence="12 13" key="1">
    <citation type="journal article" date="2019" name="Sci. Rep.">
        <title>Comparative genomics of chytrid fungi reveal insights into the obligate biotrophic and pathogenic lifestyle of Synchytrium endobioticum.</title>
        <authorList>
            <person name="van de Vossenberg B.T.L.H."/>
            <person name="Warris S."/>
            <person name="Nguyen H.D.T."/>
            <person name="van Gent-Pelzer M.P.E."/>
            <person name="Joly D.L."/>
            <person name="van de Geest H.C."/>
            <person name="Bonants P.J.M."/>
            <person name="Smith D.S."/>
            <person name="Levesque C.A."/>
            <person name="van der Lee T.A.J."/>
        </authorList>
    </citation>
    <scope>NUCLEOTIDE SEQUENCE [LARGE SCALE GENOMIC DNA]</scope>
    <source>
        <strain evidence="12 13">CBS 809.83</strain>
    </source>
</reference>
<comment type="subcellular location">
    <subcellularLocation>
        <location evidence="1">Nucleus</location>
    </subcellularLocation>
</comment>
<evidence type="ECO:0000259" key="11">
    <source>
        <dbReference type="PROSITE" id="PS50016"/>
    </source>
</evidence>
<protein>
    <recommendedName>
        <fullName evidence="11">PHD-type domain-containing protein</fullName>
    </recommendedName>
</protein>
<evidence type="ECO:0000256" key="3">
    <source>
        <dbReference type="ARBA" id="ARBA00022737"/>
    </source>
</evidence>
<dbReference type="PROSITE" id="PS50016">
    <property type="entry name" value="ZF_PHD_2"/>
    <property type="match status" value="2"/>
</dbReference>